<evidence type="ECO:0000313" key="3">
    <source>
        <dbReference type="Proteomes" id="UP000217065"/>
    </source>
</evidence>
<organism evidence="2 3">
    <name type="scientific">Tetzosporium hominis</name>
    <dbReference type="NCBI Taxonomy" id="2020506"/>
    <lineage>
        <taxon>Bacteria</taxon>
        <taxon>Bacillati</taxon>
        <taxon>Bacillota</taxon>
        <taxon>Bacilli</taxon>
        <taxon>Bacillales</taxon>
        <taxon>Caryophanaceae</taxon>
        <taxon>Tetzosporium</taxon>
    </lineage>
</organism>
<dbReference type="AlphaFoldDB" id="A0A264VZH6"/>
<evidence type="ECO:0000256" key="1">
    <source>
        <dbReference type="SAM" id="Phobius"/>
    </source>
</evidence>
<protein>
    <submittedName>
        <fullName evidence="2">DUF2178 domain-containing protein</fullName>
    </submittedName>
</protein>
<gene>
    <name evidence="2" type="ORF">CF394_15340</name>
</gene>
<dbReference type="EMBL" id="NOKQ01000373">
    <property type="protein sequence ID" value="OZS76703.1"/>
    <property type="molecule type" value="Genomic_DNA"/>
</dbReference>
<dbReference type="OrthoDB" id="2314354at2"/>
<dbReference type="RefSeq" id="WP_094944825.1">
    <property type="nucleotide sequence ID" value="NZ_NOKQ01000373.1"/>
</dbReference>
<dbReference type="Proteomes" id="UP000217065">
    <property type="component" value="Unassembled WGS sequence"/>
</dbReference>
<sequence>MLTENMTLSIFSPVMTWAESSNANWNMLLMGSLGFLIVGAALVTVYYYKIGKPDERTNQIYLKSVFVLLGAVILGDFFLPKEEMWTIFFIIKYGIAFLACGIYLAVQYKRDFAS</sequence>
<reference evidence="2 3" key="1">
    <citation type="submission" date="2017-07" db="EMBL/GenBank/DDBJ databases">
        <title>Tetzosporium hominis gen.nov. sp.nov.</title>
        <authorList>
            <person name="Tetz G."/>
            <person name="Tetz V."/>
        </authorList>
    </citation>
    <scope>NUCLEOTIDE SEQUENCE [LARGE SCALE GENOMIC DNA]</scope>
    <source>
        <strain evidence="2 3">VT-49</strain>
    </source>
</reference>
<evidence type="ECO:0000313" key="2">
    <source>
        <dbReference type="EMBL" id="OZS76703.1"/>
    </source>
</evidence>
<proteinExistence type="predicted"/>
<feature type="transmembrane region" description="Helical" evidence="1">
    <location>
        <begin position="25"/>
        <end position="48"/>
    </location>
</feature>
<comment type="caution">
    <text evidence="2">The sequence shown here is derived from an EMBL/GenBank/DDBJ whole genome shotgun (WGS) entry which is preliminary data.</text>
</comment>
<keyword evidence="1" id="KW-0472">Membrane</keyword>
<feature type="transmembrane region" description="Helical" evidence="1">
    <location>
        <begin position="85"/>
        <end position="106"/>
    </location>
</feature>
<accession>A0A264VZH6</accession>
<keyword evidence="1" id="KW-1133">Transmembrane helix</keyword>
<keyword evidence="1" id="KW-0812">Transmembrane</keyword>
<keyword evidence="3" id="KW-1185">Reference proteome</keyword>
<feature type="transmembrane region" description="Helical" evidence="1">
    <location>
        <begin position="60"/>
        <end position="79"/>
    </location>
</feature>
<name>A0A264VZH6_9BACL</name>